<feature type="non-terminal residue" evidence="2">
    <location>
        <position position="75"/>
    </location>
</feature>
<name>A0A813JY45_POLGL</name>
<feature type="compositionally biased region" description="Polar residues" evidence="1">
    <location>
        <begin position="65"/>
        <end position="75"/>
    </location>
</feature>
<protein>
    <submittedName>
        <fullName evidence="2">Uncharacterized protein</fullName>
    </submittedName>
</protein>
<proteinExistence type="predicted"/>
<sequence>ALRSHVRAMLGSDTQHSAFGDDGHGSFYPQAAAWVAASAPHGLHRGGRLHCRSVRSSPAPIGASARQQQAAVPSG</sequence>
<evidence type="ECO:0000313" key="2">
    <source>
        <dbReference type="EMBL" id="CAE8686273.1"/>
    </source>
</evidence>
<comment type="caution">
    <text evidence="2">The sequence shown here is derived from an EMBL/GenBank/DDBJ whole genome shotgun (WGS) entry which is preliminary data.</text>
</comment>
<feature type="region of interest" description="Disordered" evidence="1">
    <location>
        <begin position="55"/>
        <end position="75"/>
    </location>
</feature>
<gene>
    <name evidence="2" type="ORF">PGLA2088_LOCUS24894</name>
</gene>
<dbReference type="Proteomes" id="UP000626109">
    <property type="component" value="Unassembled WGS sequence"/>
</dbReference>
<organism evidence="2 3">
    <name type="scientific">Polarella glacialis</name>
    <name type="common">Dinoflagellate</name>
    <dbReference type="NCBI Taxonomy" id="89957"/>
    <lineage>
        <taxon>Eukaryota</taxon>
        <taxon>Sar</taxon>
        <taxon>Alveolata</taxon>
        <taxon>Dinophyceae</taxon>
        <taxon>Suessiales</taxon>
        <taxon>Suessiaceae</taxon>
        <taxon>Polarella</taxon>
    </lineage>
</organism>
<feature type="non-terminal residue" evidence="2">
    <location>
        <position position="1"/>
    </location>
</feature>
<dbReference type="EMBL" id="CAJNNW010026563">
    <property type="protein sequence ID" value="CAE8686273.1"/>
    <property type="molecule type" value="Genomic_DNA"/>
</dbReference>
<evidence type="ECO:0000313" key="3">
    <source>
        <dbReference type="Proteomes" id="UP000626109"/>
    </source>
</evidence>
<reference evidence="2" key="1">
    <citation type="submission" date="2021-02" db="EMBL/GenBank/DDBJ databases">
        <authorList>
            <person name="Dougan E. K."/>
            <person name="Rhodes N."/>
            <person name="Thang M."/>
            <person name="Chan C."/>
        </authorList>
    </citation>
    <scope>NUCLEOTIDE SEQUENCE</scope>
</reference>
<evidence type="ECO:0000256" key="1">
    <source>
        <dbReference type="SAM" id="MobiDB-lite"/>
    </source>
</evidence>
<accession>A0A813JY45</accession>
<dbReference type="AlphaFoldDB" id="A0A813JY45"/>